<feature type="region of interest" description="Disordered" evidence="1">
    <location>
        <begin position="54"/>
        <end position="82"/>
    </location>
</feature>
<protein>
    <recommendedName>
        <fullName evidence="2">Glutaredoxin domain-containing protein</fullName>
    </recommendedName>
</protein>
<dbReference type="Pfam" id="PF00462">
    <property type="entry name" value="Glutaredoxin"/>
    <property type="match status" value="1"/>
</dbReference>
<keyword evidence="4" id="KW-1185">Reference proteome</keyword>
<feature type="compositionally biased region" description="Low complexity" evidence="1">
    <location>
        <begin position="54"/>
        <end position="65"/>
    </location>
</feature>
<evidence type="ECO:0000259" key="2">
    <source>
        <dbReference type="Pfam" id="PF00462"/>
    </source>
</evidence>
<dbReference type="PANTHER" id="PTHR45669:SF28">
    <property type="entry name" value="GLUTAREDOXIN DOMAIN-CONTAINING PROTEIN"/>
    <property type="match status" value="1"/>
</dbReference>
<dbReference type="PROSITE" id="PS51354">
    <property type="entry name" value="GLUTAREDOXIN_2"/>
    <property type="match status" value="1"/>
</dbReference>
<proteinExistence type="predicted"/>
<dbReference type="CDD" id="cd03031">
    <property type="entry name" value="GRX_GRX_like"/>
    <property type="match status" value="1"/>
</dbReference>
<feature type="compositionally biased region" description="Low complexity" evidence="1">
    <location>
        <begin position="131"/>
        <end position="144"/>
    </location>
</feature>
<comment type="caution">
    <text evidence="3">The sequence shown here is derived from an EMBL/GenBank/DDBJ whole genome shotgun (WGS) entry which is preliminary data.</text>
</comment>
<sequence length="379" mass="43342">MKGMKGRFLKKLKTVKQIGYLKPDRILQVSALDGFVDNFPLKYTFVDKFPFKSNYNNNNNKNPHSNPNPNPNPNRNPHPNAKLEEPEIIDVAELMRDLEDEENDENLDPENYIGDKENINPSVPKTEESLESISSETTKSSKSKANNSDMITKMPLKELDVSSFRRPDMDSGTLFDPNLLAAFEQAVTEHFKTLESATKAQSTTQKDPYPFFRSEFKPDPLSELDDQTDPLSEFEEKCPPGGTDSVIFYTTSLRGIRKTFEDCQSIRFLLQSFKVIYYERDVSAHCEFRDELWRIMGERVVPPRLFIRGRYIGGAEQVLGLHEQGRLRPLFMYIPIDYSEGPCNGCCGLRFGLCLNCNGSRKVFDHDQQEGGSWSKCTQ</sequence>
<organism evidence="3 4">
    <name type="scientific">Carnegiea gigantea</name>
    <dbReference type="NCBI Taxonomy" id="171969"/>
    <lineage>
        <taxon>Eukaryota</taxon>
        <taxon>Viridiplantae</taxon>
        <taxon>Streptophyta</taxon>
        <taxon>Embryophyta</taxon>
        <taxon>Tracheophyta</taxon>
        <taxon>Spermatophyta</taxon>
        <taxon>Magnoliopsida</taxon>
        <taxon>eudicotyledons</taxon>
        <taxon>Gunneridae</taxon>
        <taxon>Pentapetalae</taxon>
        <taxon>Caryophyllales</taxon>
        <taxon>Cactineae</taxon>
        <taxon>Cactaceae</taxon>
        <taxon>Cactoideae</taxon>
        <taxon>Echinocereeae</taxon>
        <taxon>Carnegiea</taxon>
    </lineage>
</organism>
<feature type="domain" description="Glutaredoxin" evidence="2">
    <location>
        <begin position="247"/>
        <end position="312"/>
    </location>
</feature>
<feature type="compositionally biased region" description="Pro residues" evidence="1">
    <location>
        <begin position="66"/>
        <end position="76"/>
    </location>
</feature>
<gene>
    <name evidence="3" type="ORF">Cgig2_030426</name>
</gene>
<evidence type="ECO:0000256" key="1">
    <source>
        <dbReference type="SAM" id="MobiDB-lite"/>
    </source>
</evidence>
<dbReference type="InterPro" id="IPR036249">
    <property type="entry name" value="Thioredoxin-like_sf"/>
</dbReference>
<accession>A0A9Q1QP37</accession>
<dbReference type="InterPro" id="IPR002109">
    <property type="entry name" value="Glutaredoxin"/>
</dbReference>
<dbReference type="SUPFAM" id="SSF52833">
    <property type="entry name" value="Thioredoxin-like"/>
    <property type="match status" value="1"/>
</dbReference>
<dbReference type="Pfam" id="PF23733">
    <property type="entry name" value="GRXCR1-2_C"/>
    <property type="match status" value="1"/>
</dbReference>
<dbReference type="OrthoDB" id="423313at2759"/>
<dbReference type="Gene3D" id="3.40.30.10">
    <property type="entry name" value="Glutaredoxin"/>
    <property type="match status" value="1"/>
</dbReference>
<reference evidence="3" key="1">
    <citation type="submission" date="2022-04" db="EMBL/GenBank/DDBJ databases">
        <title>Carnegiea gigantea Genome sequencing and assembly v2.</title>
        <authorList>
            <person name="Copetti D."/>
            <person name="Sanderson M.J."/>
            <person name="Burquez A."/>
            <person name="Wojciechowski M.F."/>
        </authorList>
    </citation>
    <scope>NUCLEOTIDE SEQUENCE</scope>
    <source>
        <strain evidence="3">SGP5-SGP5p</strain>
        <tissue evidence="3">Aerial part</tissue>
    </source>
</reference>
<dbReference type="EMBL" id="JAKOGI010000040">
    <property type="protein sequence ID" value="KAJ8447195.1"/>
    <property type="molecule type" value="Genomic_DNA"/>
</dbReference>
<feature type="region of interest" description="Disordered" evidence="1">
    <location>
        <begin position="100"/>
        <end position="149"/>
    </location>
</feature>
<evidence type="ECO:0000313" key="4">
    <source>
        <dbReference type="Proteomes" id="UP001153076"/>
    </source>
</evidence>
<name>A0A9Q1QP37_9CARY</name>
<dbReference type="Proteomes" id="UP001153076">
    <property type="component" value="Unassembled WGS sequence"/>
</dbReference>
<evidence type="ECO:0000313" key="3">
    <source>
        <dbReference type="EMBL" id="KAJ8447195.1"/>
    </source>
</evidence>
<dbReference type="PANTHER" id="PTHR45669">
    <property type="entry name" value="GLUTAREDOXIN DOMAIN-CONTAINING CYSTEINE-RICH PROTEIN CG12206-RELATED"/>
    <property type="match status" value="1"/>
</dbReference>
<dbReference type="AlphaFoldDB" id="A0A9Q1QP37"/>